<dbReference type="Pfam" id="PF16135">
    <property type="entry name" value="TDBD"/>
    <property type="match status" value="1"/>
</dbReference>
<dbReference type="GO" id="GO:0006357">
    <property type="term" value="P:regulation of transcription by RNA polymerase II"/>
    <property type="evidence" value="ECO:0007669"/>
    <property type="project" value="TreeGrafter"/>
</dbReference>
<dbReference type="InterPro" id="IPR014002">
    <property type="entry name" value="Agenet_dom_plant"/>
</dbReference>
<accession>A0A2N9HPP2</accession>
<evidence type="ECO:0000313" key="5">
    <source>
        <dbReference type="EMBL" id="SPD13599.1"/>
    </source>
</evidence>
<proteinExistence type="predicted"/>
<feature type="compositionally biased region" description="Low complexity" evidence="3">
    <location>
        <begin position="622"/>
        <end position="635"/>
    </location>
</feature>
<evidence type="ECO:0000259" key="4">
    <source>
        <dbReference type="PROSITE" id="PS51186"/>
    </source>
</evidence>
<keyword evidence="2" id="KW-0539">Nucleus</keyword>
<dbReference type="Pfam" id="PF23209">
    <property type="entry name" value="IDM1_C"/>
    <property type="match status" value="1"/>
</dbReference>
<dbReference type="Pfam" id="PF22970">
    <property type="entry name" value="DUF7028"/>
    <property type="match status" value="2"/>
</dbReference>
<dbReference type="InterPro" id="IPR042163">
    <property type="entry name" value="PHF12"/>
</dbReference>
<dbReference type="SMART" id="SM00743">
    <property type="entry name" value="Agenet"/>
    <property type="match status" value="2"/>
</dbReference>
<dbReference type="InterPro" id="IPR016181">
    <property type="entry name" value="Acyl_CoA_acyltransferase"/>
</dbReference>
<dbReference type="SUPFAM" id="SSF55729">
    <property type="entry name" value="Acyl-CoA N-acyltransferases (Nat)"/>
    <property type="match status" value="1"/>
</dbReference>
<reference evidence="5" key="1">
    <citation type="submission" date="2018-02" db="EMBL/GenBank/DDBJ databases">
        <authorList>
            <person name="Cohen D.B."/>
            <person name="Kent A.D."/>
        </authorList>
    </citation>
    <scope>NUCLEOTIDE SEQUENCE</scope>
</reference>
<dbReference type="PROSITE" id="PS51186">
    <property type="entry name" value="GNAT"/>
    <property type="match status" value="1"/>
</dbReference>
<organism evidence="5">
    <name type="scientific">Fagus sylvatica</name>
    <name type="common">Beechnut</name>
    <dbReference type="NCBI Taxonomy" id="28930"/>
    <lineage>
        <taxon>Eukaryota</taxon>
        <taxon>Viridiplantae</taxon>
        <taxon>Streptophyta</taxon>
        <taxon>Embryophyta</taxon>
        <taxon>Tracheophyta</taxon>
        <taxon>Spermatophyta</taxon>
        <taxon>Magnoliopsida</taxon>
        <taxon>eudicotyledons</taxon>
        <taxon>Gunneridae</taxon>
        <taxon>Pentapetalae</taxon>
        <taxon>rosids</taxon>
        <taxon>fabids</taxon>
        <taxon>Fagales</taxon>
        <taxon>Fagaceae</taxon>
        <taxon>Fagus</taxon>
    </lineage>
</organism>
<dbReference type="InterPro" id="IPR008395">
    <property type="entry name" value="Agenet-like_dom"/>
</dbReference>
<dbReference type="InterPro" id="IPR032308">
    <property type="entry name" value="TDBD"/>
</dbReference>
<gene>
    <name evidence="5" type="ORF">FSB_LOCUS41481</name>
</gene>
<dbReference type="GO" id="GO:0005634">
    <property type="term" value="C:nucleus"/>
    <property type="evidence" value="ECO:0007669"/>
    <property type="project" value="UniProtKB-SubCell"/>
</dbReference>
<dbReference type="InterPro" id="IPR000182">
    <property type="entry name" value="GNAT_dom"/>
</dbReference>
<dbReference type="GO" id="GO:0003714">
    <property type="term" value="F:transcription corepressor activity"/>
    <property type="evidence" value="ECO:0007669"/>
    <property type="project" value="InterPro"/>
</dbReference>
<dbReference type="GO" id="GO:0016747">
    <property type="term" value="F:acyltransferase activity, transferring groups other than amino-acyl groups"/>
    <property type="evidence" value="ECO:0007669"/>
    <property type="project" value="InterPro"/>
</dbReference>
<protein>
    <recommendedName>
        <fullName evidence="4">N-acetyltransferase domain-containing protein</fullName>
    </recommendedName>
</protein>
<dbReference type="InterPro" id="IPR056511">
    <property type="entry name" value="IDM1_C"/>
</dbReference>
<sequence length="1161" mass="131361">MAMLADSRKRKRKRTVFKGKLFVGDTVEVRSEEDGFQGSWHSGTVIACYSQGRRIKYDNILRDNGSEKFEEDVHVSPVLDGIVSANENNCTDRGFIRPLPPHVDFNQWCLPYGMCVDVNYREAWWEGVIFDHDDGSNTRRIFFPDLGDELETEFDMLRISQVWNEVTENWQRRGTWLFLEVIEEYEQEGYLGVSVKQIWYDLRDKIGFKKIKEWTCMMRDLWKGLVLEVINENLNIILKEVFQALECSGGLFQETNGGLELARTAVGVDIRPKADLANSLAIVPFENSLCSDMLVDQEKSATDEFISTLNVDRSDVNILADSHGKAVCLVAEALTVLPSNQDGTSSINSMTISEEVSTISSNKIDGKPKCSTRRKTANWLPVGPDILPGAAFCPEAITEYENRTMNNKRLKNYISVAKNLRKHLSYLGWKIDSWRDGRTLRLRYTSPDGKCYYSLCQVCQYMRGSTTERISSITDKQRSLLVLPDDPSSTLLLEQQEENQDPDFSPQTVVSPQSDVLREKPKFCPQAVVDYYMHGLEKKSKTSVLRSKARMHLLAVGWKIWYSYPRGKRELRYTSPRGRVYCSLRSACKCCMAEGFSESVASCCEPIQSICAIEEDEGQLASDKSSSAASNAPSRRGSRESSCISESAKLPELGKEKVQRIRKICGNRKDDFLHLASQSLRTQPNLLAIKDGSAIGLIGDGKLNAEDQNASLSKLKRRKVSGALIKLRDDLESSHPTRVLRSRKRVQEVVPSSSSHQTPRTILSWLIDNNVVLPREKVHYRSIKKNKPMAEGRITRDGIKCSCCQKVFTLAGFEVHAGSKYHRPAASIFLEDGRMFQMVNGSAHHAVVEFVRKRNSETTMNILLMTAFSLAISVSINVDHVGCVRNRDADKLKISPEENWFCCKKCEQISLGLHEILGKPIPLGMDNLTWTLLKPMTSDSQDIEDFTEIYSKLNIALDVMHECFEPVKESRTRRDLVEDVIFSRGSELNRLNFRGFYTVLLERNDEMITVATVRIHGEKAAEIPLIGTRFPYRRLGMCRILMNELEKKLMELGVERLILPAVPSVLNTWTTSFLFTKMTDSERLQFLHYTFLDFQGTVMCQKLLTKIPPAETSPARGSKSKSCGLDYGSGDLDVSSVVSEVYQPEQIDESGIVEQGLVVYV</sequence>
<evidence type="ECO:0000256" key="1">
    <source>
        <dbReference type="ARBA" id="ARBA00004123"/>
    </source>
</evidence>
<dbReference type="Pfam" id="PF05641">
    <property type="entry name" value="Agenet"/>
    <property type="match status" value="1"/>
</dbReference>
<dbReference type="PANTHER" id="PTHR46309:SF12">
    <property type="entry name" value="GB|AAC80581.1"/>
    <property type="match status" value="1"/>
</dbReference>
<dbReference type="PANTHER" id="PTHR46309">
    <property type="entry name" value="PHD FINGER PROTEIN 12"/>
    <property type="match status" value="1"/>
</dbReference>
<dbReference type="CDD" id="cd04301">
    <property type="entry name" value="NAT_SF"/>
    <property type="match status" value="1"/>
</dbReference>
<dbReference type="Gene3D" id="3.40.630.30">
    <property type="match status" value="1"/>
</dbReference>
<evidence type="ECO:0000256" key="2">
    <source>
        <dbReference type="ARBA" id="ARBA00023242"/>
    </source>
</evidence>
<feature type="domain" description="N-acetyltransferase" evidence="4">
    <location>
        <begin position="941"/>
        <end position="1104"/>
    </location>
</feature>
<dbReference type="EMBL" id="OIVN01003791">
    <property type="protein sequence ID" value="SPD13599.1"/>
    <property type="molecule type" value="Genomic_DNA"/>
</dbReference>
<dbReference type="AlphaFoldDB" id="A0A2N9HPP2"/>
<feature type="region of interest" description="Disordered" evidence="3">
    <location>
        <begin position="622"/>
        <end position="643"/>
    </location>
</feature>
<dbReference type="InterPro" id="IPR054292">
    <property type="entry name" value="DUF7028"/>
</dbReference>
<name>A0A2N9HPP2_FAGSY</name>
<evidence type="ECO:0000256" key="3">
    <source>
        <dbReference type="SAM" id="MobiDB-lite"/>
    </source>
</evidence>
<comment type="subcellular location">
    <subcellularLocation>
        <location evidence="1">Nucleus</location>
    </subcellularLocation>
</comment>
<dbReference type="CDD" id="cd20405">
    <property type="entry name" value="Tudor_Agenet_AtDUF_rpt1_3"/>
    <property type="match status" value="1"/>
</dbReference>